<dbReference type="InterPro" id="IPR005467">
    <property type="entry name" value="His_kinase_dom"/>
</dbReference>
<keyword evidence="6 13" id="KW-0812">Transmembrane</keyword>
<dbReference type="InterPro" id="IPR036097">
    <property type="entry name" value="HisK_dim/P_sf"/>
</dbReference>
<dbReference type="SMART" id="SM00387">
    <property type="entry name" value="HATPase_c"/>
    <property type="match status" value="1"/>
</dbReference>
<keyword evidence="19" id="KW-1185">Reference proteome</keyword>
<dbReference type="PROSITE" id="PS50112">
    <property type="entry name" value="PAS"/>
    <property type="match status" value="1"/>
</dbReference>
<evidence type="ECO:0000313" key="19">
    <source>
        <dbReference type="Proteomes" id="UP000253606"/>
    </source>
</evidence>
<dbReference type="InterPro" id="IPR003594">
    <property type="entry name" value="HATPase_dom"/>
</dbReference>
<dbReference type="PROSITE" id="PS50113">
    <property type="entry name" value="PAC"/>
    <property type="match status" value="1"/>
</dbReference>
<dbReference type="InterPro" id="IPR036890">
    <property type="entry name" value="HATPase_C_sf"/>
</dbReference>
<evidence type="ECO:0000259" key="15">
    <source>
        <dbReference type="PROSITE" id="PS50112"/>
    </source>
</evidence>
<accession>A0A2Z5G7N1</accession>
<comment type="subcellular location">
    <subcellularLocation>
        <location evidence="2">Membrane</location>
        <topology evidence="2">Multi-pass membrane protein</topology>
    </subcellularLocation>
</comment>
<dbReference type="InterPro" id="IPR003661">
    <property type="entry name" value="HisK_dim/P_dom"/>
</dbReference>
<feature type="domain" description="HAMP" evidence="17">
    <location>
        <begin position="193"/>
        <end position="245"/>
    </location>
</feature>
<evidence type="ECO:0000256" key="1">
    <source>
        <dbReference type="ARBA" id="ARBA00000085"/>
    </source>
</evidence>
<evidence type="ECO:0000256" key="13">
    <source>
        <dbReference type="SAM" id="Phobius"/>
    </source>
</evidence>
<dbReference type="PRINTS" id="PR00344">
    <property type="entry name" value="BCTRLSENSOR"/>
</dbReference>
<evidence type="ECO:0000256" key="2">
    <source>
        <dbReference type="ARBA" id="ARBA00004141"/>
    </source>
</evidence>
<dbReference type="GO" id="GO:0000156">
    <property type="term" value="F:phosphorelay response regulator activity"/>
    <property type="evidence" value="ECO:0007669"/>
    <property type="project" value="TreeGrafter"/>
</dbReference>
<evidence type="ECO:0000256" key="7">
    <source>
        <dbReference type="ARBA" id="ARBA00022741"/>
    </source>
</evidence>
<proteinExistence type="predicted"/>
<keyword evidence="5" id="KW-0808">Transferase</keyword>
<dbReference type="EC" id="2.7.13.3" evidence="3"/>
<gene>
    <name evidence="18" type="ORF">ACPOL_5326</name>
</gene>
<dbReference type="SUPFAM" id="SSF47384">
    <property type="entry name" value="Homodimeric domain of signal transducing histidine kinase"/>
    <property type="match status" value="1"/>
</dbReference>
<dbReference type="Proteomes" id="UP000253606">
    <property type="component" value="Chromosome"/>
</dbReference>
<dbReference type="GO" id="GO:0016020">
    <property type="term" value="C:membrane"/>
    <property type="evidence" value="ECO:0007669"/>
    <property type="project" value="UniProtKB-SubCell"/>
</dbReference>
<keyword evidence="9" id="KW-0067">ATP-binding</keyword>
<dbReference type="PANTHER" id="PTHR42878:SF7">
    <property type="entry name" value="SENSOR HISTIDINE KINASE GLRK"/>
    <property type="match status" value="1"/>
</dbReference>
<evidence type="ECO:0000256" key="11">
    <source>
        <dbReference type="ARBA" id="ARBA00023012"/>
    </source>
</evidence>
<dbReference type="SUPFAM" id="SSF55785">
    <property type="entry name" value="PYP-like sensor domain (PAS domain)"/>
    <property type="match status" value="1"/>
</dbReference>
<sequence length="608" mass="66794">MLSLYQRLVLGCFVLLVIVFGMTLFVRASLRRVAATDVMLSSADQATAMLTGLESALAREQLLAAEFEAEPGPTSVAPLMAQMQQTERQIKATALLVADPSLNAFQQQHSRLSTQVGHAVSPDQLRAMASSQLRLRLAALDQGLQQLMATQSAKQLAAQQTAIRERTLLSRHMLTVVEVSSLLALIVAPLIVYSVIAPLHEVAQSAQLIGKGDLQARIEWRSHDDLGIIATEVNRLAVRMRDLRETESGRRQMEHQLSDAVLQSIFEPIIVTDGKGQLLKLNQAAIELLGEVAGDRMALTNTPGGDKILKAVRDAVSMQRAITNEGEAALLPMRIGEAQRSYRLRTTPMRDEDGKLLGAVTVLEDVTQMQEVDRFKTRFISVASQKLRDPLQRIRLSLYTLSKGFGGELKPLQADLLQGAEEEAEALNDLMADLIEVAELDTGRRELKIERLRPLDILQDAHDRFIDEAQAKQIEIEIRAFSDLSHVNADRRALRSILDNLLSNAIRYTPPGGSILLRAEEIKDRVQFFVRDTGRGIETERLPMIFGRFDTSGGTGEGTGLGLALVRRLVESLGGQVAVESRLGSGTTFSFTVPMATVQASRHPVEVG</sequence>
<comment type="catalytic activity">
    <reaction evidence="1">
        <text>ATP + protein L-histidine = ADP + protein N-phospho-L-histidine.</text>
        <dbReference type="EC" id="2.7.13.3"/>
    </reaction>
</comment>
<dbReference type="InterPro" id="IPR050351">
    <property type="entry name" value="BphY/WalK/GraS-like"/>
</dbReference>
<protein>
    <recommendedName>
        <fullName evidence="3">histidine kinase</fullName>
        <ecNumber evidence="3">2.7.13.3</ecNumber>
    </recommendedName>
</protein>
<dbReference type="GO" id="GO:0030295">
    <property type="term" value="F:protein kinase activator activity"/>
    <property type="evidence" value="ECO:0007669"/>
    <property type="project" value="TreeGrafter"/>
</dbReference>
<dbReference type="InterPro" id="IPR004358">
    <property type="entry name" value="Sig_transdc_His_kin-like_C"/>
</dbReference>
<keyword evidence="12 13" id="KW-0472">Membrane</keyword>
<dbReference type="PROSITE" id="PS50109">
    <property type="entry name" value="HIS_KIN"/>
    <property type="match status" value="1"/>
</dbReference>
<dbReference type="SUPFAM" id="SSF158472">
    <property type="entry name" value="HAMP domain-like"/>
    <property type="match status" value="1"/>
</dbReference>
<keyword evidence="8 18" id="KW-0418">Kinase</keyword>
<dbReference type="EMBL" id="CP030840">
    <property type="protein sequence ID" value="AXC14576.1"/>
    <property type="molecule type" value="Genomic_DNA"/>
</dbReference>
<dbReference type="AlphaFoldDB" id="A0A2Z5G7N1"/>
<dbReference type="Gene3D" id="3.30.565.10">
    <property type="entry name" value="Histidine kinase-like ATPase, C-terminal domain"/>
    <property type="match status" value="1"/>
</dbReference>
<dbReference type="PANTHER" id="PTHR42878">
    <property type="entry name" value="TWO-COMPONENT HISTIDINE KINASE"/>
    <property type="match status" value="1"/>
</dbReference>
<dbReference type="Gene3D" id="3.30.450.20">
    <property type="entry name" value="PAS domain"/>
    <property type="match status" value="1"/>
</dbReference>
<dbReference type="InterPro" id="IPR000014">
    <property type="entry name" value="PAS"/>
</dbReference>
<dbReference type="SUPFAM" id="SSF55874">
    <property type="entry name" value="ATPase domain of HSP90 chaperone/DNA topoisomerase II/histidine kinase"/>
    <property type="match status" value="1"/>
</dbReference>
<dbReference type="Gene3D" id="1.10.287.130">
    <property type="match status" value="1"/>
</dbReference>
<evidence type="ECO:0000256" key="5">
    <source>
        <dbReference type="ARBA" id="ARBA00022679"/>
    </source>
</evidence>
<dbReference type="KEGG" id="abas:ACPOL_5326"/>
<evidence type="ECO:0000256" key="10">
    <source>
        <dbReference type="ARBA" id="ARBA00022989"/>
    </source>
</evidence>
<dbReference type="GO" id="GO:0005524">
    <property type="term" value="F:ATP binding"/>
    <property type="evidence" value="ECO:0007669"/>
    <property type="project" value="UniProtKB-KW"/>
</dbReference>
<evidence type="ECO:0000256" key="6">
    <source>
        <dbReference type="ARBA" id="ARBA00022692"/>
    </source>
</evidence>
<dbReference type="Pfam" id="PF00512">
    <property type="entry name" value="HisKA"/>
    <property type="match status" value="1"/>
</dbReference>
<dbReference type="GO" id="GO:0000155">
    <property type="term" value="F:phosphorelay sensor kinase activity"/>
    <property type="evidence" value="ECO:0007669"/>
    <property type="project" value="InterPro"/>
</dbReference>
<dbReference type="FunFam" id="3.30.565.10:FF:000006">
    <property type="entry name" value="Sensor histidine kinase WalK"/>
    <property type="match status" value="1"/>
</dbReference>
<name>A0A2Z5G7N1_9BACT</name>
<evidence type="ECO:0000256" key="8">
    <source>
        <dbReference type="ARBA" id="ARBA00022777"/>
    </source>
</evidence>
<dbReference type="PROSITE" id="PS50885">
    <property type="entry name" value="HAMP"/>
    <property type="match status" value="1"/>
</dbReference>
<dbReference type="SMART" id="SM00304">
    <property type="entry name" value="HAMP"/>
    <property type="match status" value="1"/>
</dbReference>
<dbReference type="InterPro" id="IPR000700">
    <property type="entry name" value="PAS-assoc_C"/>
</dbReference>
<dbReference type="Pfam" id="PF02518">
    <property type="entry name" value="HATPase_c"/>
    <property type="match status" value="1"/>
</dbReference>
<organism evidence="18 19">
    <name type="scientific">Acidisarcina polymorpha</name>
    <dbReference type="NCBI Taxonomy" id="2211140"/>
    <lineage>
        <taxon>Bacteria</taxon>
        <taxon>Pseudomonadati</taxon>
        <taxon>Acidobacteriota</taxon>
        <taxon>Terriglobia</taxon>
        <taxon>Terriglobales</taxon>
        <taxon>Acidobacteriaceae</taxon>
        <taxon>Acidisarcina</taxon>
    </lineage>
</organism>
<dbReference type="InterPro" id="IPR013656">
    <property type="entry name" value="PAS_4"/>
</dbReference>
<dbReference type="Pfam" id="PF00672">
    <property type="entry name" value="HAMP"/>
    <property type="match status" value="1"/>
</dbReference>
<dbReference type="RefSeq" id="WP_201758950.1">
    <property type="nucleotide sequence ID" value="NZ_CP030840.1"/>
</dbReference>
<evidence type="ECO:0000259" key="16">
    <source>
        <dbReference type="PROSITE" id="PS50113"/>
    </source>
</evidence>
<dbReference type="Pfam" id="PF08448">
    <property type="entry name" value="PAS_4"/>
    <property type="match status" value="1"/>
</dbReference>
<feature type="transmembrane region" description="Helical" evidence="13">
    <location>
        <begin position="6"/>
        <end position="26"/>
    </location>
</feature>
<keyword evidence="4" id="KW-0597">Phosphoprotein</keyword>
<evidence type="ECO:0000256" key="3">
    <source>
        <dbReference type="ARBA" id="ARBA00012438"/>
    </source>
</evidence>
<dbReference type="CDD" id="cd06225">
    <property type="entry name" value="HAMP"/>
    <property type="match status" value="1"/>
</dbReference>
<evidence type="ECO:0000256" key="12">
    <source>
        <dbReference type="ARBA" id="ARBA00023136"/>
    </source>
</evidence>
<dbReference type="InterPro" id="IPR035965">
    <property type="entry name" value="PAS-like_dom_sf"/>
</dbReference>
<feature type="transmembrane region" description="Helical" evidence="13">
    <location>
        <begin position="173"/>
        <end position="196"/>
    </location>
</feature>
<evidence type="ECO:0000256" key="9">
    <source>
        <dbReference type="ARBA" id="ARBA00022840"/>
    </source>
</evidence>
<evidence type="ECO:0000256" key="4">
    <source>
        <dbReference type="ARBA" id="ARBA00022553"/>
    </source>
</evidence>
<reference evidence="18 19" key="1">
    <citation type="journal article" date="2018" name="Front. Microbiol.">
        <title>Hydrolytic Capabilities as a Key to Environmental Success: Chitinolytic and Cellulolytic Acidobacteria From Acidic Sub-arctic Soils and Boreal Peatlands.</title>
        <authorList>
            <person name="Belova S.E."/>
            <person name="Ravin N.V."/>
            <person name="Pankratov T.A."/>
            <person name="Rakitin A.L."/>
            <person name="Ivanova A.A."/>
            <person name="Beletsky A.V."/>
            <person name="Mardanov A.V."/>
            <person name="Sinninghe Damste J.S."/>
            <person name="Dedysh S.N."/>
        </authorList>
    </citation>
    <scope>NUCLEOTIDE SEQUENCE [LARGE SCALE GENOMIC DNA]</scope>
    <source>
        <strain evidence="18 19">SBC82</strain>
    </source>
</reference>
<feature type="domain" description="PAS" evidence="15">
    <location>
        <begin position="254"/>
        <end position="290"/>
    </location>
</feature>
<keyword evidence="10 13" id="KW-1133">Transmembrane helix</keyword>
<evidence type="ECO:0000313" key="18">
    <source>
        <dbReference type="EMBL" id="AXC14576.1"/>
    </source>
</evidence>
<feature type="domain" description="Histidine kinase" evidence="14">
    <location>
        <begin position="382"/>
        <end position="597"/>
    </location>
</feature>
<dbReference type="InterPro" id="IPR003660">
    <property type="entry name" value="HAMP_dom"/>
</dbReference>
<dbReference type="GO" id="GO:0007234">
    <property type="term" value="P:osmosensory signaling via phosphorelay pathway"/>
    <property type="evidence" value="ECO:0007669"/>
    <property type="project" value="TreeGrafter"/>
</dbReference>
<keyword evidence="7" id="KW-0547">Nucleotide-binding</keyword>
<dbReference type="SMART" id="SM00388">
    <property type="entry name" value="HisKA"/>
    <property type="match status" value="1"/>
</dbReference>
<keyword evidence="11" id="KW-0902">Two-component regulatory system</keyword>
<evidence type="ECO:0000259" key="17">
    <source>
        <dbReference type="PROSITE" id="PS50885"/>
    </source>
</evidence>
<evidence type="ECO:0000259" key="14">
    <source>
        <dbReference type="PROSITE" id="PS50109"/>
    </source>
</evidence>
<dbReference type="Gene3D" id="6.10.340.10">
    <property type="match status" value="1"/>
</dbReference>
<feature type="domain" description="PAC" evidence="16">
    <location>
        <begin position="324"/>
        <end position="378"/>
    </location>
</feature>